<dbReference type="EMBL" id="JBHUFZ010000033">
    <property type="protein sequence ID" value="MFD1891329.1"/>
    <property type="molecule type" value="Genomic_DNA"/>
</dbReference>
<dbReference type="Proteomes" id="UP001597326">
    <property type="component" value="Unassembled WGS sequence"/>
</dbReference>
<dbReference type="PANTHER" id="PTHR13136">
    <property type="entry name" value="TESTIS DEVELOPMENT PROTEIN PRTD"/>
    <property type="match status" value="1"/>
</dbReference>
<evidence type="ECO:0000313" key="3">
    <source>
        <dbReference type="Proteomes" id="UP001597326"/>
    </source>
</evidence>
<organism evidence="2 3">
    <name type="scientific">Luteococcus peritonei</name>
    <dbReference type="NCBI Taxonomy" id="88874"/>
    <lineage>
        <taxon>Bacteria</taxon>
        <taxon>Bacillati</taxon>
        <taxon>Actinomycetota</taxon>
        <taxon>Actinomycetes</taxon>
        <taxon>Propionibacteriales</taxon>
        <taxon>Propionibacteriaceae</taxon>
        <taxon>Luteococcus</taxon>
    </lineage>
</organism>
<reference evidence="3" key="1">
    <citation type="journal article" date="2019" name="Int. J. Syst. Evol. Microbiol.">
        <title>The Global Catalogue of Microorganisms (GCM) 10K type strain sequencing project: providing services to taxonomists for standard genome sequencing and annotation.</title>
        <authorList>
            <consortium name="The Broad Institute Genomics Platform"/>
            <consortium name="The Broad Institute Genome Sequencing Center for Infectious Disease"/>
            <person name="Wu L."/>
            <person name="Ma J."/>
        </authorList>
    </citation>
    <scope>NUCLEOTIDE SEQUENCE [LARGE SCALE GENOMIC DNA]</scope>
    <source>
        <strain evidence="3">CAIM 431</strain>
    </source>
</reference>
<sequence length="227" mass="23561">MSSAEQVLDVETAQGPSRLVVDGELGAGHVLLLGHGAGGGADAPDLVALARHLPEQGICVVRYEQPWRTAGRRIAPAPKRLDEAWTEAAAVLRERLDPAVELVLGGRSAGARVACRTASGLGAVGVLALAFPLHPPGRPEKSRAAELLGSGLPTLVVQGGRDPFGSAQEVREVAARAGRIRVAELEQAGHELTVGQRAVPGTEELWVALAEQVARFVLAPGSLESAE</sequence>
<evidence type="ECO:0000313" key="2">
    <source>
        <dbReference type="EMBL" id="MFD1891329.1"/>
    </source>
</evidence>
<accession>A0ABW4RZR9</accession>
<proteinExistence type="predicted"/>
<dbReference type="RefSeq" id="WP_343875676.1">
    <property type="nucleotide sequence ID" value="NZ_BAAAIX010000034.1"/>
</dbReference>
<keyword evidence="2" id="KW-0378">Hydrolase</keyword>
<feature type="domain" description="KANL3/Tex30 alpha/beta hydrolase-like" evidence="1">
    <location>
        <begin position="29"/>
        <end position="217"/>
    </location>
</feature>
<dbReference type="SUPFAM" id="SSF53474">
    <property type="entry name" value="alpha/beta-Hydrolases"/>
    <property type="match status" value="1"/>
</dbReference>
<dbReference type="PANTHER" id="PTHR13136:SF11">
    <property type="entry name" value="TESTIS-EXPRESSED PROTEIN 30"/>
    <property type="match status" value="1"/>
</dbReference>
<comment type="caution">
    <text evidence="2">The sequence shown here is derived from an EMBL/GenBank/DDBJ whole genome shotgun (WGS) entry which is preliminary data.</text>
</comment>
<dbReference type="InterPro" id="IPR026555">
    <property type="entry name" value="NSL3/Tex30"/>
</dbReference>
<keyword evidence="3" id="KW-1185">Reference proteome</keyword>
<dbReference type="InterPro" id="IPR046879">
    <property type="entry name" value="KANL3/Tex30_Abhydrolase"/>
</dbReference>
<dbReference type="InterPro" id="IPR029058">
    <property type="entry name" value="AB_hydrolase_fold"/>
</dbReference>
<protein>
    <submittedName>
        <fullName evidence="2">Alpha/beta family hydrolase</fullName>
    </submittedName>
</protein>
<name>A0ABW4RZR9_9ACTN</name>
<evidence type="ECO:0000259" key="1">
    <source>
        <dbReference type="Pfam" id="PF20408"/>
    </source>
</evidence>
<gene>
    <name evidence="2" type="ORF">ACFSCS_14230</name>
</gene>
<dbReference type="GO" id="GO:0016787">
    <property type="term" value="F:hydrolase activity"/>
    <property type="evidence" value="ECO:0007669"/>
    <property type="project" value="UniProtKB-KW"/>
</dbReference>
<dbReference type="Pfam" id="PF20408">
    <property type="entry name" value="Abhydrolase_11"/>
    <property type="match status" value="1"/>
</dbReference>
<dbReference type="Gene3D" id="3.40.50.1820">
    <property type="entry name" value="alpha/beta hydrolase"/>
    <property type="match status" value="1"/>
</dbReference>